<evidence type="ECO:0000256" key="1">
    <source>
        <dbReference type="SAM" id="MobiDB-lite"/>
    </source>
</evidence>
<name>A0ABR1FQE7_AURAN</name>
<evidence type="ECO:0000313" key="3">
    <source>
        <dbReference type="Proteomes" id="UP001363151"/>
    </source>
</evidence>
<dbReference type="EMBL" id="JBBJCI010000290">
    <property type="protein sequence ID" value="KAK7235724.1"/>
    <property type="molecule type" value="Genomic_DNA"/>
</dbReference>
<evidence type="ECO:0008006" key="4">
    <source>
        <dbReference type="Google" id="ProtNLM"/>
    </source>
</evidence>
<protein>
    <recommendedName>
        <fullName evidence="4">Right handed beta helix domain-containing protein</fullName>
    </recommendedName>
</protein>
<feature type="region of interest" description="Disordered" evidence="1">
    <location>
        <begin position="297"/>
        <end position="366"/>
    </location>
</feature>
<feature type="compositionally biased region" description="Basic residues" evidence="1">
    <location>
        <begin position="330"/>
        <end position="347"/>
    </location>
</feature>
<proteinExistence type="predicted"/>
<dbReference type="Proteomes" id="UP001363151">
    <property type="component" value="Unassembled WGS sequence"/>
</dbReference>
<dbReference type="SUPFAM" id="SSF51126">
    <property type="entry name" value="Pectin lyase-like"/>
    <property type="match status" value="1"/>
</dbReference>
<organism evidence="2 3">
    <name type="scientific">Aureococcus anophagefferens</name>
    <name type="common">Harmful bloom alga</name>
    <dbReference type="NCBI Taxonomy" id="44056"/>
    <lineage>
        <taxon>Eukaryota</taxon>
        <taxon>Sar</taxon>
        <taxon>Stramenopiles</taxon>
        <taxon>Ochrophyta</taxon>
        <taxon>Pelagophyceae</taxon>
        <taxon>Pelagomonadales</taxon>
        <taxon>Pelagomonadaceae</taxon>
        <taxon>Aureococcus</taxon>
    </lineage>
</organism>
<gene>
    <name evidence="2" type="ORF">SO694_00067199</name>
</gene>
<sequence>MLVAWLAVAACATAAPLRVSTFQALEAAASRHGDVEVFVAASPLRCDREIAIVGNVTDTGLRNGFAASGGGGAVACDGGVVAFEGPFARHANNVAGIAADEESGGGGFLMARRCDAYLLSGAFEGGRVESKHAVSGGGGGVLHLVGSRALILGGEYRRNSASLSGGVFFVAGREDWIAVLTVEGGVFEDNHAMWGGVGAVTLGGAVIVHGGRFANNSCQSSGGAFHSGVMGSLFLNGGVYLCRNQIFNPTSMFTGDGNTLFAGGAYGVGGGWCFFLETPLGVRDSIISRRTVPATAVLDGRRPSRSSAARGSSGARARTRPGPSTARPAAARRRSASPAPRRRRRGARGAAPRGGGLAPRQRRRHKREHAYELPLLVEPESIPDASLEKLVMVAIGLDDQLRCVLWSRGAAAATGLDEAPATLGDLPFQTDRDRASALRECARVVERRGEPRPFPLRLARGPYRDRVGLVVQCVRNGAGGHTVLGSEVDGGVREPL</sequence>
<feature type="compositionally biased region" description="Low complexity" evidence="1">
    <location>
        <begin position="305"/>
        <end position="329"/>
    </location>
</feature>
<accession>A0ABR1FQE7</accession>
<dbReference type="InterPro" id="IPR011050">
    <property type="entry name" value="Pectin_lyase_fold/virulence"/>
</dbReference>
<keyword evidence="3" id="KW-1185">Reference proteome</keyword>
<reference evidence="2 3" key="1">
    <citation type="submission" date="2024-03" db="EMBL/GenBank/DDBJ databases">
        <title>Aureococcus anophagefferens CCMP1851 and Kratosvirus quantuckense: Draft genome of a second virus-susceptible host strain in the model system.</title>
        <authorList>
            <person name="Chase E."/>
            <person name="Truchon A.R."/>
            <person name="Schepens W."/>
            <person name="Wilhelm S.W."/>
        </authorList>
    </citation>
    <scope>NUCLEOTIDE SEQUENCE [LARGE SCALE GENOMIC DNA]</scope>
    <source>
        <strain evidence="2 3">CCMP1851</strain>
    </source>
</reference>
<comment type="caution">
    <text evidence="2">The sequence shown here is derived from an EMBL/GenBank/DDBJ whole genome shotgun (WGS) entry which is preliminary data.</text>
</comment>
<evidence type="ECO:0000313" key="2">
    <source>
        <dbReference type="EMBL" id="KAK7235724.1"/>
    </source>
</evidence>